<name>A0A930V0Z7_9ACTN</name>
<organism evidence="6 7">
    <name type="scientific">Nocardioides acrostichi</name>
    <dbReference type="NCBI Taxonomy" id="2784339"/>
    <lineage>
        <taxon>Bacteria</taxon>
        <taxon>Bacillati</taxon>
        <taxon>Actinomycetota</taxon>
        <taxon>Actinomycetes</taxon>
        <taxon>Propionibacteriales</taxon>
        <taxon>Nocardioidaceae</taxon>
        <taxon>Nocardioides</taxon>
    </lineage>
</organism>
<dbReference type="GO" id="GO:0016491">
    <property type="term" value="F:oxidoreductase activity"/>
    <property type="evidence" value="ECO:0007669"/>
    <property type="project" value="UniProtKB-KW"/>
</dbReference>
<dbReference type="Gene3D" id="3.90.480.20">
    <property type="match status" value="1"/>
</dbReference>
<dbReference type="AlphaFoldDB" id="A0A930V0Z7"/>
<dbReference type="PANTHER" id="PTHR32439:SF9">
    <property type="entry name" value="BLR3264 PROTEIN"/>
    <property type="match status" value="1"/>
</dbReference>
<evidence type="ECO:0000313" key="6">
    <source>
        <dbReference type="EMBL" id="MBF4162685.1"/>
    </source>
</evidence>
<evidence type="ECO:0000256" key="2">
    <source>
        <dbReference type="ARBA" id="ARBA00022617"/>
    </source>
</evidence>
<dbReference type="EMBL" id="JADIVZ010000006">
    <property type="protein sequence ID" value="MBF4162685.1"/>
    <property type="molecule type" value="Genomic_DNA"/>
</dbReference>
<dbReference type="SUPFAM" id="SSF55124">
    <property type="entry name" value="Nitrite/Sulfite reductase N-terminal domain-like"/>
    <property type="match status" value="1"/>
</dbReference>
<proteinExistence type="predicted"/>
<keyword evidence="2" id="KW-0349">Heme</keyword>
<evidence type="ECO:0000259" key="5">
    <source>
        <dbReference type="Pfam" id="PF03460"/>
    </source>
</evidence>
<dbReference type="PANTHER" id="PTHR32439">
    <property type="entry name" value="FERREDOXIN--NITRITE REDUCTASE, CHLOROPLASTIC"/>
    <property type="match status" value="1"/>
</dbReference>
<feature type="region of interest" description="Disordered" evidence="4">
    <location>
        <begin position="20"/>
        <end position="54"/>
    </location>
</feature>
<keyword evidence="7" id="KW-1185">Reference proteome</keyword>
<keyword evidence="2" id="KW-0479">Metal-binding</keyword>
<sequence>MEPESEDLLALAATCREVGSGFASGPQTSKDSRVAAPPASLSDARSHDSERVRPDRCPGLFRPWPADDGLLVRLRVPGGRVSRRRLRALLEVAQRWGDGSVHVTSRANLQVRGLPSDGGPAVRADVRRAVLATGLVPHPTHELVRNVLASPLTGLAGGRADLGPVVDALDAALCADPRLAELPGRFLFVLDDGRGDLADQRADLGAVALDPDTAQLRVGDGWGERLALADLPRRACELARRFLDVRGPGRAAPWHVRELPAPLAEPSAPDSRALVRSAPPEPGPTPAGVLVALPDARLDAHGLAALDEAAGPDGDEVRVTPWSSVLVPGATGAGR</sequence>
<reference evidence="6" key="1">
    <citation type="submission" date="2020-11" db="EMBL/GenBank/DDBJ databases">
        <title>Nocardioides sp. CBS4Y-1, whole genome shotgun sequence.</title>
        <authorList>
            <person name="Tuo L."/>
        </authorList>
    </citation>
    <scope>NUCLEOTIDE SEQUENCE</scope>
    <source>
        <strain evidence="6">CBS4Y-1</strain>
    </source>
</reference>
<protein>
    <submittedName>
        <fullName evidence="6">Nitrite reductase</fullName>
    </submittedName>
</protein>
<comment type="caution">
    <text evidence="6">The sequence shown here is derived from an EMBL/GenBank/DDBJ whole genome shotgun (WGS) entry which is preliminary data.</text>
</comment>
<accession>A0A930V0Z7</accession>
<evidence type="ECO:0000256" key="4">
    <source>
        <dbReference type="SAM" id="MobiDB-lite"/>
    </source>
</evidence>
<keyword evidence="2" id="KW-0408">Iron</keyword>
<evidence type="ECO:0000256" key="3">
    <source>
        <dbReference type="ARBA" id="ARBA00023002"/>
    </source>
</evidence>
<dbReference type="InterPro" id="IPR005117">
    <property type="entry name" value="NiRdtase/SiRdtase_haem-b_fer"/>
</dbReference>
<feature type="region of interest" description="Disordered" evidence="4">
    <location>
        <begin position="262"/>
        <end position="283"/>
    </location>
</feature>
<dbReference type="Pfam" id="PF03460">
    <property type="entry name" value="NIR_SIR_ferr"/>
    <property type="match status" value="1"/>
</dbReference>
<dbReference type="GO" id="GO:0051539">
    <property type="term" value="F:4 iron, 4 sulfur cluster binding"/>
    <property type="evidence" value="ECO:0007669"/>
    <property type="project" value="UniProtKB-KW"/>
</dbReference>
<dbReference type="RefSeq" id="WP_194503938.1">
    <property type="nucleotide sequence ID" value="NZ_JADIVZ010000006.1"/>
</dbReference>
<feature type="compositionally biased region" description="Basic and acidic residues" evidence="4">
    <location>
        <begin position="44"/>
        <end position="54"/>
    </location>
</feature>
<dbReference type="Proteomes" id="UP000656804">
    <property type="component" value="Unassembled WGS sequence"/>
</dbReference>
<evidence type="ECO:0000313" key="7">
    <source>
        <dbReference type="Proteomes" id="UP000656804"/>
    </source>
</evidence>
<keyword evidence="1" id="KW-0004">4Fe-4S</keyword>
<keyword evidence="1" id="KW-0411">Iron-sulfur</keyword>
<dbReference type="InterPro" id="IPR036136">
    <property type="entry name" value="Nit/Sulf_reduc_fer-like_dom_sf"/>
</dbReference>
<gene>
    <name evidence="6" type="ORF">ISG29_13390</name>
</gene>
<keyword evidence="3" id="KW-0560">Oxidoreductase</keyword>
<evidence type="ECO:0000256" key="1">
    <source>
        <dbReference type="ARBA" id="ARBA00022485"/>
    </source>
</evidence>
<dbReference type="InterPro" id="IPR051329">
    <property type="entry name" value="NIR_SIR_4Fe-4S"/>
</dbReference>
<feature type="domain" description="Nitrite/Sulfite reductase ferredoxin-like" evidence="5">
    <location>
        <begin position="68"/>
        <end position="126"/>
    </location>
</feature>